<organism evidence="2">
    <name type="scientific">Barrientosiimonas endolithica</name>
    <dbReference type="NCBI Taxonomy" id="1535208"/>
    <lineage>
        <taxon>Bacteria</taxon>
        <taxon>Bacillati</taxon>
        <taxon>Actinomycetota</taxon>
        <taxon>Actinomycetes</taxon>
        <taxon>Micrococcales</taxon>
        <taxon>Dermacoccaceae</taxon>
        <taxon>Barrientosiimonas</taxon>
    </lineage>
</organism>
<protein>
    <submittedName>
        <fullName evidence="2">Uncharacterized protein</fullName>
    </submittedName>
</protein>
<dbReference type="RefSeq" id="WP_289231519.1">
    <property type="nucleotide sequence ID" value="NZ_AP027735.1"/>
</dbReference>
<evidence type="ECO:0000313" key="2">
    <source>
        <dbReference type="EMBL" id="BDZ59562.1"/>
    </source>
</evidence>
<keyword evidence="1" id="KW-1133">Transmembrane helix</keyword>
<feature type="transmembrane region" description="Helical" evidence="1">
    <location>
        <begin position="6"/>
        <end position="27"/>
    </location>
</feature>
<proteinExistence type="predicted"/>
<evidence type="ECO:0000256" key="1">
    <source>
        <dbReference type="SAM" id="Phobius"/>
    </source>
</evidence>
<keyword evidence="1" id="KW-0472">Membrane</keyword>
<keyword evidence="1" id="KW-0812">Transmembrane</keyword>
<accession>A0ABN6YQ89</accession>
<reference evidence="2" key="2">
    <citation type="submission" date="2023-02" db="EMBL/GenBank/DDBJ databases">
        <authorList>
            <person name="Sun Q."/>
            <person name="Mori K."/>
        </authorList>
    </citation>
    <scope>NUCLEOTIDE SEQUENCE</scope>
    <source>
        <strain evidence="2">NBRC 110608</strain>
    </source>
</reference>
<dbReference type="EMBL" id="AP027735">
    <property type="protein sequence ID" value="BDZ59562.1"/>
    <property type="molecule type" value="Genomic_DNA"/>
</dbReference>
<feature type="transmembrane region" description="Helical" evidence="1">
    <location>
        <begin position="39"/>
        <end position="59"/>
    </location>
</feature>
<reference evidence="2" key="1">
    <citation type="journal article" date="2014" name="Int. J. Syst. Evol. Microbiol.">
        <title>Complete genome of a new Firmicutes species belonging to the dominant human colonic microbiota ('Ruminococcus bicirculans') reveals two chromosomes and a selective capacity to utilize plant glucans.</title>
        <authorList>
            <consortium name="NISC Comparative Sequencing Program"/>
            <person name="Wegmann U."/>
            <person name="Louis P."/>
            <person name="Goesmann A."/>
            <person name="Henrissat B."/>
            <person name="Duncan S.H."/>
            <person name="Flint H.J."/>
        </authorList>
    </citation>
    <scope>NUCLEOTIDE SEQUENCE</scope>
    <source>
        <strain evidence="2">NBRC 110608</strain>
    </source>
</reference>
<name>A0ABN6YQ89_9MICO</name>
<sequence>MLACTLAVVVAGFLIPFGGLVLGLVFSFTVLRSHRTARWAVPLVGLALGLAWLGLWAPWSSDGTGPSLPGQ</sequence>
<gene>
    <name evidence="2" type="ORF">GCM10025872_32190</name>
</gene>